<name>A0A3M7SA21_BRAPC</name>
<accession>A0A3M7SA21</accession>
<evidence type="ECO:0000313" key="4">
    <source>
        <dbReference type="Proteomes" id="UP000276133"/>
    </source>
</evidence>
<comment type="caution">
    <text evidence="3">The sequence shown here is derived from an EMBL/GenBank/DDBJ whole genome shotgun (WGS) entry which is preliminary data.</text>
</comment>
<dbReference type="Proteomes" id="UP000276133">
    <property type="component" value="Unassembled WGS sequence"/>
</dbReference>
<evidence type="ECO:0000256" key="1">
    <source>
        <dbReference type="SAM" id="Phobius"/>
    </source>
</evidence>
<keyword evidence="4" id="KW-1185">Reference proteome</keyword>
<dbReference type="EMBL" id="REGN01001767">
    <property type="protein sequence ID" value="RNA32676.1"/>
    <property type="molecule type" value="Genomic_DNA"/>
</dbReference>
<feature type="transmembrane region" description="Helical" evidence="1">
    <location>
        <begin position="122"/>
        <end position="139"/>
    </location>
</feature>
<evidence type="ECO:0000256" key="2">
    <source>
        <dbReference type="SAM" id="SignalP"/>
    </source>
</evidence>
<reference evidence="3 4" key="1">
    <citation type="journal article" date="2018" name="Sci. Rep.">
        <title>Genomic signatures of local adaptation to the degree of environmental predictability in rotifers.</title>
        <authorList>
            <person name="Franch-Gras L."/>
            <person name="Hahn C."/>
            <person name="Garcia-Roger E.M."/>
            <person name="Carmona M.J."/>
            <person name="Serra M."/>
            <person name="Gomez A."/>
        </authorList>
    </citation>
    <scope>NUCLEOTIDE SEQUENCE [LARGE SCALE GENOMIC DNA]</scope>
    <source>
        <strain evidence="3">HYR1</strain>
    </source>
</reference>
<dbReference type="AlphaFoldDB" id="A0A3M7SA21"/>
<feature type="chain" id="PRO_5017943055" evidence="2">
    <location>
        <begin position="23"/>
        <end position="166"/>
    </location>
</feature>
<evidence type="ECO:0000313" key="3">
    <source>
        <dbReference type="EMBL" id="RNA32676.1"/>
    </source>
</evidence>
<protein>
    <submittedName>
        <fullName evidence="3">Uncharacterized protein</fullName>
    </submittedName>
</protein>
<proteinExistence type="predicted"/>
<feature type="signal peptide" evidence="2">
    <location>
        <begin position="1"/>
        <end position="22"/>
    </location>
</feature>
<keyword evidence="1" id="KW-0472">Membrane</keyword>
<keyword evidence="2" id="KW-0732">Signal</keyword>
<keyword evidence="1" id="KW-0812">Transmembrane</keyword>
<sequence>MLLKINSIFGHLCLLLVNEVLELSPIFGHLTMLLIYEMLELSPIFSHLTMLLINEMLELSPIFSHQTIFALAEPDLQSSDLFGYLFGTEVEPVLHSLLNKPAFLKEMFNVCFVQNQNYTAKVLYFLNFLLSFYVVCLYSQHMKMLAQLDLMKLELINILKPKYINR</sequence>
<organism evidence="3 4">
    <name type="scientific">Brachionus plicatilis</name>
    <name type="common">Marine rotifer</name>
    <name type="synonym">Brachionus muelleri</name>
    <dbReference type="NCBI Taxonomy" id="10195"/>
    <lineage>
        <taxon>Eukaryota</taxon>
        <taxon>Metazoa</taxon>
        <taxon>Spiralia</taxon>
        <taxon>Gnathifera</taxon>
        <taxon>Rotifera</taxon>
        <taxon>Eurotatoria</taxon>
        <taxon>Monogononta</taxon>
        <taxon>Pseudotrocha</taxon>
        <taxon>Ploima</taxon>
        <taxon>Brachionidae</taxon>
        <taxon>Brachionus</taxon>
    </lineage>
</organism>
<keyword evidence="1" id="KW-1133">Transmembrane helix</keyword>
<gene>
    <name evidence="3" type="ORF">BpHYR1_027991</name>
</gene>